<dbReference type="Proteomes" id="UP001611383">
    <property type="component" value="Chromosome"/>
</dbReference>
<dbReference type="CDD" id="cd07177">
    <property type="entry name" value="terB_like"/>
    <property type="match status" value="1"/>
</dbReference>
<dbReference type="InterPro" id="IPR029024">
    <property type="entry name" value="TerB-like"/>
</dbReference>
<evidence type="ECO:0008006" key="4">
    <source>
        <dbReference type="Google" id="ProtNLM"/>
    </source>
</evidence>
<accession>A0ABY9X3K7</accession>
<evidence type="ECO:0000313" key="3">
    <source>
        <dbReference type="Proteomes" id="UP001611383"/>
    </source>
</evidence>
<dbReference type="Gene3D" id="1.10.3680.10">
    <property type="entry name" value="TerB-like"/>
    <property type="match status" value="1"/>
</dbReference>
<dbReference type="RefSeq" id="WP_395808551.1">
    <property type="nucleotide sequence ID" value="NZ_CP043494.1"/>
</dbReference>
<evidence type="ECO:0000256" key="1">
    <source>
        <dbReference type="SAM" id="MobiDB-lite"/>
    </source>
</evidence>
<feature type="region of interest" description="Disordered" evidence="1">
    <location>
        <begin position="446"/>
        <end position="479"/>
    </location>
</feature>
<reference evidence="2 3" key="1">
    <citation type="submission" date="2019-08" db="EMBL/GenBank/DDBJ databases">
        <title>Archangium and Cystobacter genomes.</title>
        <authorList>
            <person name="Chen I.-C.K."/>
            <person name="Wielgoss S."/>
        </authorList>
    </citation>
    <scope>NUCLEOTIDE SEQUENCE [LARGE SCALE GENOMIC DNA]</scope>
    <source>
        <strain evidence="2 3">Cbm 6</strain>
    </source>
</reference>
<name>A0ABY9X3K7_9BACT</name>
<dbReference type="EMBL" id="CP043494">
    <property type="protein sequence ID" value="WNG49992.1"/>
    <property type="molecule type" value="Genomic_DNA"/>
</dbReference>
<proteinExistence type="predicted"/>
<protein>
    <recommendedName>
        <fullName evidence="4">Letm1 RBD domain-containing protein</fullName>
    </recommendedName>
</protein>
<gene>
    <name evidence="2" type="ORF">F0U60_42115</name>
</gene>
<sequence length="479" mass="52026">MDLGKAGWLSSLLEEAVAAHVRAPGPVVPPGLPESSSGRARARSYLRRMLRASGLLYGTPAEGGAPSESVSSEFTGTGLGTGSPEEVLFRAVVRTFARMALDIASLAGSPAGPRREQLLLLFAVLTGQLDEAQAIEEKVRRQLEAPRKLWGRVEDALERRALSLSGDPAYGLVLHNGALYADAHMFGRQALDYFARGGLNREMARRRIDFAARQKALLVEVLTGLACADRQPTFSARRAILRQVEDLGLPDKLEGELRAAVKQSFERRRSLGAAVKGVRSVDLRRFILEQTLLASLVDGRSSRGERAFIERLARALRVPESTVHQLELEVAEFYAKNRSVVDVFTVSSAANLLGEDLVSSMQDTLERNFYRLMQEVRKTGELYHLLTKAARRQPLTAEERQRMRAQLIDVAKAIPALAIFAAPGGMLLLIALAKVLPFKLLPSSFQDEPAPASPEEGAGGDSEESPGRTVSGKKVASGG</sequence>
<keyword evidence="3" id="KW-1185">Reference proteome</keyword>
<evidence type="ECO:0000313" key="2">
    <source>
        <dbReference type="EMBL" id="WNG49992.1"/>
    </source>
</evidence>
<organism evidence="2 3">
    <name type="scientific">Archangium minus</name>
    <dbReference type="NCBI Taxonomy" id="83450"/>
    <lineage>
        <taxon>Bacteria</taxon>
        <taxon>Pseudomonadati</taxon>
        <taxon>Myxococcota</taxon>
        <taxon>Myxococcia</taxon>
        <taxon>Myxococcales</taxon>
        <taxon>Cystobacterineae</taxon>
        <taxon>Archangiaceae</taxon>
        <taxon>Archangium</taxon>
    </lineage>
</organism>
<dbReference type="SUPFAM" id="SSF158682">
    <property type="entry name" value="TerB-like"/>
    <property type="match status" value="1"/>
</dbReference>